<accession>A0A9W9WQT4</accession>
<protein>
    <submittedName>
        <fullName evidence="2">Uncharacterized protein</fullName>
    </submittedName>
</protein>
<dbReference type="RefSeq" id="XP_056786430.1">
    <property type="nucleotide sequence ID" value="XM_056938422.1"/>
</dbReference>
<reference evidence="2" key="1">
    <citation type="submission" date="2022-12" db="EMBL/GenBank/DDBJ databases">
        <authorList>
            <person name="Petersen C."/>
        </authorList>
    </citation>
    <scope>NUCLEOTIDE SEQUENCE</scope>
    <source>
        <strain evidence="2">IBT 30728</strain>
    </source>
</reference>
<sequence length="166" mass="17626">MAPASSKPADTSDPTGGWDDEVSSSEESNSQPPESYARDKSPHIHVEPTSAEKPKRRGRPKKTQSPREAAVNRATKKPVKESENKSKVPKPTREAATETRAPPAGRKKSGSDVTKDGGHQRPGNAKGGTGAQTANPSLKTLKQKLDDIAKLVSEAWNILAAIEGGK</sequence>
<evidence type="ECO:0000256" key="1">
    <source>
        <dbReference type="SAM" id="MobiDB-lite"/>
    </source>
</evidence>
<dbReference type="EMBL" id="JAPWDQ010000014">
    <property type="protein sequence ID" value="KAJ5471884.1"/>
    <property type="molecule type" value="Genomic_DNA"/>
</dbReference>
<evidence type="ECO:0000313" key="3">
    <source>
        <dbReference type="Proteomes" id="UP001148312"/>
    </source>
</evidence>
<feature type="compositionally biased region" description="Basic and acidic residues" evidence="1">
    <location>
        <begin position="109"/>
        <end position="119"/>
    </location>
</feature>
<feature type="compositionally biased region" description="Low complexity" evidence="1">
    <location>
        <begin position="25"/>
        <end position="35"/>
    </location>
</feature>
<dbReference type="GeneID" id="81628672"/>
<keyword evidence="3" id="KW-1185">Reference proteome</keyword>
<feature type="compositionally biased region" description="Basic residues" evidence="1">
    <location>
        <begin position="54"/>
        <end position="64"/>
    </location>
</feature>
<dbReference type="AlphaFoldDB" id="A0A9W9WQT4"/>
<name>A0A9W9WQT4_9EURO</name>
<proteinExistence type="predicted"/>
<reference evidence="2" key="2">
    <citation type="journal article" date="2023" name="IMA Fungus">
        <title>Comparative genomic study of the Penicillium genus elucidates a diverse pangenome and 15 lateral gene transfer events.</title>
        <authorList>
            <person name="Petersen C."/>
            <person name="Sorensen T."/>
            <person name="Nielsen M.R."/>
            <person name="Sondergaard T.E."/>
            <person name="Sorensen J.L."/>
            <person name="Fitzpatrick D.A."/>
            <person name="Frisvad J.C."/>
            <person name="Nielsen K.L."/>
        </authorList>
    </citation>
    <scope>NUCLEOTIDE SEQUENCE</scope>
    <source>
        <strain evidence="2">IBT 30728</strain>
    </source>
</reference>
<feature type="compositionally biased region" description="Basic and acidic residues" evidence="1">
    <location>
        <begin position="36"/>
        <end position="53"/>
    </location>
</feature>
<dbReference type="Proteomes" id="UP001148312">
    <property type="component" value="Unassembled WGS sequence"/>
</dbReference>
<feature type="compositionally biased region" description="Basic and acidic residues" evidence="1">
    <location>
        <begin position="78"/>
        <end position="97"/>
    </location>
</feature>
<feature type="region of interest" description="Disordered" evidence="1">
    <location>
        <begin position="1"/>
        <end position="138"/>
    </location>
</feature>
<organism evidence="2 3">
    <name type="scientific">Penicillium diatomitis</name>
    <dbReference type="NCBI Taxonomy" id="2819901"/>
    <lineage>
        <taxon>Eukaryota</taxon>
        <taxon>Fungi</taxon>
        <taxon>Dikarya</taxon>
        <taxon>Ascomycota</taxon>
        <taxon>Pezizomycotina</taxon>
        <taxon>Eurotiomycetes</taxon>
        <taxon>Eurotiomycetidae</taxon>
        <taxon>Eurotiales</taxon>
        <taxon>Aspergillaceae</taxon>
        <taxon>Penicillium</taxon>
    </lineage>
</organism>
<comment type="caution">
    <text evidence="2">The sequence shown here is derived from an EMBL/GenBank/DDBJ whole genome shotgun (WGS) entry which is preliminary data.</text>
</comment>
<gene>
    <name evidence="2" type="ORF">N7539_008827</name>
</gene>
<evidence type="ECO:0000313" key="2">
    <source>
        <dbReference type="EMBL" id="KAJ5471884.1"/>
    </source>
</evidence>